<proteinExistence type="predicted"/>
<evidence type="ECO:0000313" key="1">
    <source>
        <dbReference type="EMBL" id="KAE8963954.1"/>
    </source>
</evidence>
<dbReference type="EMBL" id="QXFU01003999">
    <property type="protein sequence ID" value="KAE8971340.1"/>
    <property type="molecule type" value="Genomic_DNA"/>
</dbReference>
<dbReference type="Proteomes" id="UP000429607">
    <property type="component" value="Unassembled WGS sequence"/>
</dbReference>
<keyword evidence="5" id="KW-1185">Reference proteome</keyword>
<organism evidence="2 6">
    <name type="scientific">Phytophthora rubi</name>
    <dbReference type="NCBI Taxonomy" id="129364"/>
    <lineage>
        <taxon>Eukaryota</taxon>
        <taxon>Sar</taxon>
        <taxon>Stramenopiles</taxon>
        <taxon>Oomycota</taxon>
        <taxon>Peronosporomycetes</taxon>
        <taxon>Peronosporales</taxon>
        <taxon>Peronosporaceae</taxon>
        <taxon>Phytophthora</taxon>
    </lineage>
</organism>
<dbReference type="SUPFAM" id="SSF140860">
    <property type="entry name" value="Pseudo ankyrin repeat-like"/>
    <property type="match status" value="1"/>
</dbReference>
<evidence type="ECO:0000313" key="5">
    <source>
        <dbReference type="Proteomes" id="UP000434957"/>
    </source>
</evidence>
<evidence type="ECO:0000313" key="2">
    <source>
        <dbReference type="EMBL" id="KAE8971340.1"/>
    </source>
</evidence>
<sequence>MVKLLTKAKARYDNPLDLMKAVKAGDLKATNILVGQNNPSAITAALFEAPTSFPAVLEVLVEHIDQKTIRQALTQSGWKTKALQLLVEKCDPSAYAAVFLEAATQCRTALMELMLDKVDSCTLTRALASAVSSGHSEVVKILLDVCDASSLSFAMETAAITGQSAMVELLRGRCDAKSKRKAAAKAKAAGCDDVVQMLESKRARLK</sequence>
<comment type="caution">
    <text evidence="2">The sequence shown here is derived from an EMBL/GenBank/DDBJ whole genome shotgun (WGS) entry which is preliminary data.</text>
</comment>
<name>A0A6A3HN77_9STRA</name>
<dbReference type="EMBL" id="QXFV01005698">
    <property type="protein sequence ID" value="KAE8963954.1"/>
    <property type="molecule type" value="Genomic_DNA"/>
</dbReference>
<accession>A0A6A3HN77</accession>
<dbReference type="OrthoDB" id="129758at2759"/>
<dbReference type="AlphaFoldDB" id="A0A6A3HN77"/>
<evidence type="ECO:0000313" key="4">
    <source>
        <dbReference type="Proteomes" id="UP000429607"/>
    </source>
</evidence>
<evidence type="ECO:0000313" key="3">
    <source>
        <dbReference type="EMBL" id="KAE9280677.1"/>
    </source>
</evidence>
<dbReference type="Gene3D" id="1.25.40.20">
    <property type="entry name" value="Ankyrin repeat-containing domain"/>
    <property type="match status" value="1"/>
</dbReference>
<dbReference type="Proteomes" id="UP000434957">
    <property type="component" value="Unassembled WGS sequence"/>
</dbReference>
<dbReference type="InterPro" id="IPR036770">
    <property type="entry name" value="Ankyrin_rpt-contain_sf"/>
</dbReference>
<evidence type="ECO:0000313" key="6">
    <source>
        <dbReference type="Proteomes" id="UP000435112"/>
    </source>
</evidence>
<dbReference type="Proteomes" id="UP000435112">
    <property type="component" value="Unassembled WGS sequence"/>
</dbReference>
<gene>
    <name evidence="1" type="ORF">PR001_g29213</name>
    <name evidence="2" type="ORF">PR002_g26860</name>
    <name evidence="3" type="ORF">PR003_g27893</name>
</gene>
<reference evidence="4 6" key="1">
    <citation type="submission" date="2018-09" db="EMBL/GenBank/DDBJ databases">
        <title>Genomic investigation of the strawberry pathogen Phytophthora fragariae indicates pathogenicity is determined by transcriptional variation in three key races.</title>
        <authorList>
            <person name="Adams T.M."/>
            <person name="Armitage A.D."/>
            <person name="Sobczyk M.K."/>
            <person name="Bates H.J."/>
            <person name="Dunwell J.M."/>
            <person name="Nellist C.F."/>
            <person name="Harrison R.J."/>
        </authorList>
    </citation>
    <scope>NUCLEOTIDE SEQUENCE [LARGE SCALE GENOMIC DNA]</scope>
    <source>
        <strain evidence="1 4">SCRP249</strain>
        <strain evidence="2 6">SCRP324</strain>
        <strain evidence="3 5">SCRP333</strain>
    </source>
</reference>
<protein>
    <submittedName>
        <fullName evidence="2">Uncharacterized protein</fullName>
    </submittedName>
</protein>
<dbReference type="EMBL" id="QXFT01004041">
    <property type="protein sequence ID" value="KAE9280677.1"/>
    <property type="molecule type" value="Genomic_DNA"/>
</dbReference>